<dbReference type="Proteomes" id="UP001431783">
    <property type="component" value="Unassembled WGS sequence"/>
</dbReference>
<keyword evidence="3" id="KW-1185">Reference proteome</keyword>
<organism evidence="2 3">
    <name type="scientific">Henosepilachna vigintioctopunctata</name>
    <dbReference type="NCBI Taxonomy" id="420089"/>
    <lineage>
        <taxon>Eukaryota</taxon>
        <taxon>Metazoa</taxon>
        <taxon>Ecdysozoa</taxon>
        <taxon>Arthropoda</taxon>
        <taxon>Hexapoda</taxon>
        <taxon>Insecta</taxon>
        <taxon>Pterygota</taxon>
        <taxon>Neoptera</taxon>
        <taxon>Endopterygota</taxon>
        <taxon>Coleoptera</taxon>
        <taxon>Polyphaga</taxon>
        <taxon>Cucujiformia</taxon>
        <taxon>Coccinelloidea</taxon>
        <taxon>Coccinellidae</taxon>
        <taxon>Epilachninae</taxon>
        <taxon>Epilachnini</taxon>
        <taxon>Henosepilachna</taxon>
    </lineage>
</organism>
<feature type="region of interest" description="Disordered" evidence="1">
    <location>
        <begin position="35"/>
        <end position="59"/>
    </location>
</feature>
<evidence type="ECO:0000313" key="2">
    <source>
        <dbReference type="EMBL" id="KAK9880013.1"/>
    </source>
</evidence>
<comment type="caution">
    <text evidence="2">The sequence shown here is derived from an EMBL/GenBank/DDBJ whole genome shotgun (WGS) entry which is preliminary data.</text>
</comment>
<evidence type="ECO:0000256" key="1">
    <source>
        <dbReference type="SAM" id="MobiDB-lite"/>
    </source>
</evidence>
<name>A0AAW1UBH8_9CUCU</name>
<evidence type="ECO:0000313" key="3">
    <source>
        <dbReference type="Proteomes" id="UP001431783"/>
    </source>
</evidence>
<proteinExistence type="predicted"/>
<dbReference type="EMBL" id="JARQZJ010000063">
    <property type="protein sequence ID" value="KAK9880013.1"/>
    <property type="molecule type" value="Genomic_DNA"/>
</dbReference>
<gene>
    <name evidence="2" type="ORF">WA026_008526</name>
</gene>
<dbReference type="AlphaFoldDB" id="A0AAW1UBH8"/>
<protein>
    <submittedName>
        <fullName evidence="2">Uncharacterized protein</fullName>
    </submittedName>
</protein>
<sequence>MVTTNDHSIETSVVVINSDVYSYWNRIDKVDYKKSANENHDTSKYNSTKPSQSLKGKTSIQWRDNTHNSSYGNFEKEKENKSFWTTVVKKKPYKHPPVICTGSKEVNPTSKVEGFVKRK</sequence>
<reference evidence="2 3" key="1">
    <citation type="submission" date="2023-03" db="EMBL/GenBank/DDBJ databases">
        <title>Genome insight into feeding habits of ladybird beetles.</title>
        <authorList>
            <person name="Li H.-S."/>
            <person name="Huang Y.-H."/>
            <person name="Pang H."/>
        </authorList>
    </citation>
    <scope>NUCLEOTIDE SEQUENCE [LARGE SCALE GENOMIC DNA]</scope>
    <source>
        <strain evidence="2">SYSU_2023b</strain>
        <tissue evidence="2">Whole body</tissue>
    </source>
</reference>
<accession>A0AAW1UBH8</accession>
<feature type="compositionally biased region" description="Polar residues" evidence="1">
    <location>
        <begin position="44"/>
        <end position="59"/>
    </location>
</feature>